<dbReference type="PANTHER" id="PTHR33710">
    <property type="entry name" value="BNAC02G09200D PROTEIN"/>
    <property type="match status" value="1"/>
</dbReference>
<dbReference type="Gene3D" id="3.60.10.10">
    <property type="entry name" value="Endonuclease/exonuclease/phosphatase"/>
    <property type="match status" value="1"/>
</dbReference>
<organism evidence="2 3">
    <name type="scientific">Gossypium barbadense</name>
    <name type="common">Sea Island cotton</name>
    <name type="synonym">Hibiscus barbadensis</name>
    <dbReference type="NCBI Taxonomy" id="3634"/>
    <lineage>
        <taxon>Eukaryota</taxon>
        <taxon>Viridiplantae</taxon>
        <taxon>Streptophyta</taxon>
        <taxon>Embryophyta</taxon>
        <taxon>Tracheophyta</taxon>
        <taxon>Spermatophyta</taxon>
        <taxon>Magnoliopsida</taxon>
        <taxon>eudicotyledons</taxon>
        <taxon>Gunneridae</taxon>
        <taxon>Pentapetalae</taxon>
        <taxon>rosids</taxon>
        <taxon>malvids</taxon>
        <taxon>Malvales</taxon>
        <taxon>Malvaceae</taxon>
        <taxon>Malvoideae</taxon>
        <taxon>Gossypium</taxon>
    </lineage>
</organism>
<gene>
    <name evidence="2" type="ORF">GOBAR_AA07396</name>
</gene>
<accession>A0A2P5YCF3</accession>
<dbReference type="InterPro" id="IPR005135">
    <property type="entry name" value="Endo/exonuclease/phosphatase"/>
</dbReference>
<dbReference type="EMBL" id="KZ663375">
    <property type="protein sequence ID" value="PPS13246.1"/>
    <property type="molecule type" value="Genomic_DNA"/>
</dbReference>
<dbReference type="OrthoDB" id="1729225at2759"/>
<dbReference type="Pfam" id="PF03372">
    <property type="entry name" value="Exo_endo_phos"/>
    <property type="match status" value="1"/>
</dbReference>
<proteinExistence type="predicted"/>
<dbReference type="SUPFAM" id="SSF56219">
    <property type="entry name" value="DNase I-like"/>
    <property type="match status" value="1"/>
</dbReference>
<reference evidence="2 3" key="1">
    <citation type="submission" date="2015-01" db="EMBL/GenBank/DDBJ databases">
        <title>Genome of allotetraploid Gossypium barbadense reveals genomic plasticity and fiber elongation in cotton evolution.</title>
        <authorList>
            <person name="Chen X."/>
            <person name="Liu X."/>
            <person name="Zhao B."/>
            <person name="Zheng H."/>
            <person name="Hu Y."/>
            <person name="Lu G."/>
            <person name="Yang C."/>
            <person name="Chen J."/>
            <person name="Shan C."/>
            <person name="Zhang L."/>
            <person name="Zhou Y."/>
            <person name="Wang L."/>
            <person name="Guo W."/>
            <person name="Bai Y."/>
            <person name="Ruan J."/>
            <person name="Shangguan X."/>
            <person name="Mao Y."/>
            <person name="Jiang J."/>
            <person name="Zhu Y."/>
            <person name="Lei J."/>
            <person name="Kang H."/>
            <person name="Chen S."/>
            <person name="He X."/>
            <person name="Wang R."/>
            <person name="Wang Y."/>
            <person name="Chen J."/>
            <person name="Wang L."/>
            <person name="Yu S."/>
            <person name="Wang B."/>
            <person name="Wei J."/>
            <person name="Song S."/>
            <person name="Lu X."/>
            <person name="Gao Z."/>
            <person name="Gu W."/>
            <person name="Deng X."/>
            <person name="Ma D."/>
            <person name="Wang S."/>
            <person name="Liang W."/>
            <person name="Fang L."/>
            <person name="Cai C."/>
            <person name="Zhu X."/>
            <person name="Zhou B."/>
            <person name="Zhang Y."/>
            <person name="Chen Z."/>
            <person name="Xu S."/>
            <person name="Zhu R."/>
            <person name="Wang S."/>
            <person name="Zhang T."/>
            <person name="Zhao G."/>
        </authorList>
    </citation>
    <scope>NUCLEOTIDE SEQUENCE [LARGE SCALE GENOMIC DNA]</scope>
    <source>
        <strain evidence="3">cv. Xinhai21</strain>
        <tissue evidence="2">Leaf</tissue>
    </source>
</reference>
<dbReference type="PANTHER" id="PTHR33710:SF64">
    <property type="entry name" value="ENDONUCLEASE_EXONUCLEASE_PHOSPHATASE DOMAIN-CONTAINING PROTEIN"/>
    <property type="match status" value="1"/>
</dbReference>
<evidence type="ECO:0000313" key="3">
    <source>
        <dbReference type="Proteomes" id="UP000239757"/>
    </source>
</evidence>
<evidence type="ECO:0000259" key="1">
    <source>
        <dbReference type="Pfam" id="PF03372"/>
    </source>
</evidence>
<evidence type="ECO:0000313" key="2">
    <source>
        <dbReference type="EMBL" id="PPS13246.1"/>
    </source>
</evidence>
<dbReference type="GO" id="GO:0003824">
    <property type="term" value="F:catalytic activity"/>
    <property type="evidence" value="ECO:0007669"/>
    <property type="project" value="InterPro"/>
</dbReference>
<sequence>MAGCLVVSLEGRSGGLALLWNEGVDVSIQEYSKHQIDSIVHGFYSNVDPNLRTRSWDILRSVGNVVREDWIVGGDFNAIVNDVEIDVGRKKARASMEEFKDVMEDLALGDVKMDKRWYTWVNNHERINMVKKRLDRFLISANSIDIVPFLIATVVQQNTYDCDAILLDTVGRKPSEKVGDSRLTFKYDMC</sequence>
<protein>
    <recommendedName>
        <fullName evidence="1">Endonuclease/exonuclease/phosphatase domain-containing protein</fullName>
    </recommendedName>
</protein>
<name>A0A2P5YCF3_GOSBA</name>
<feature type="domain" description="Endonuclease/exonuclease/phosphatase" evidence="1">
    <location>
        <begin position="11"/>
        <end position="141"/>
    </location>
</feature>
<dbReference type="InterPro" id="IPR036691">
    <property type="entry name" value="Endo/exonu/phosph_ase_sf"/>
</dbReference>
<dbReference type="Proteomes" id="UP000239757">
    <property type="component" value="Unassembled WGS sequence"/>
</dbReference>
<dbReference type="AlphaFoldDB" id="A0A2P5YCF3"/>